<dbReference type="InterPro" id="IPR052053">
    <property type="entry name" value="IM_YidH-like"/>
</dbReference>
<proteinExistence type="predicted"/>
<dbReference type="InterPro" id="IPR003807">
    <property type="entry name" value="DUF202"/>
</dbReference>
<dbReference type="EMBL" id="JRZE01000008">
    <property type="protein sequence ID" value="KHF42152.1"/>
    <property type="molecule type" value="Genomic_DNA"/>
</dbReference>
<feature type="transmembrane region" description="Helical" evidence="6">
    <location>
        <begin position="99"/>
        <end position="120"/>
    </location>
</feature>
<protein>
    <submittedName>
        <fullName evidence="8">Membrane protein</fullName>
    </submittedName>
</protein>
<feature type="domain" description="DUF202" evidence="7">
    <location>
        <begin position="20"/>
        <end position="87"/>
    </location>
</feature>
<keyword evidence="2" id="KW-1003">Cell membrane</keyword>
<name>A0A837D3K9_9PSEU</name>
<dbReference type="GO" id="GO:0005886">
    <property type="term" value="C:plasma membrane"/>
    <property type="evidence" value="ECO:0007669"/>
    <property type="project" value="UniProtKB-SubCell"/>
</dbReference>
<evidence type="ECO:0000256" key="3">
    <source>
        <dbReference type="ARBA" id="ARBA00022692"/>
    </source>
</evidence>
<dbReference type="AlphaFoldDB" id="A0A837D3K9"/>
<dbReference type="PANTHER" id="PTHR34187:SF2">
    <property type="entry name" value="DUF202 DOMAIN-CONTAINING PROTEIN"/>
    <property type="match status" value="1"/>
</dbReference>
<evidence type="ECO:0000256" key="1">
    <source>
        <dbReference type="ARBA" id="ARBA00004651"/>
    </source>
</evidence>
<keyword evidence="3 6" id="KW-0812">Transmembrane</keyword>
<dbReference type="Proteomes" id="UP000030848">
    <property type="component" value="Unassembled WGS sequence"/>
</dbReference>
<comment type="subcellular location">
    <subcellularLocation>
        <location evidence="1">Cell membrane</location>
        <topology evidence="1">Multi-pass membrane protein</topology>
    </subcellularLocation>
</comment>
<evidence type="ECO:0000259" key="7">
    <source>
        <dbReference type="Pfam" id="PF02656"/>
    </source>
</evidence>
<evidence type="ECO:0000256" key="5">
    <source>
        <dbReference type="ARBA" id="ARBA00023136"/>
    </source>
</evidence>
<reference evidence="8 9" key="1">
    <citation type="submission" date="2014-10" db="EMBL/GenBank/DDBJ databases">
        <title>Genome sequence of Micropolyspora internatus JCM3315.</title>
        <authorList>
            <person name="Shin S.-K."/>
            <person name="Yi H."/>
        </authorList>
    </citation>
    <scope>NUCLEOTIDE SEQUENCE [LARGE SCALE GENOMIC DNA]</scope>
    <source>
        <strain evidence="8 9">JCM 3315</strain>
    </source>
</reference>
<accession>A0A837D3K9</accession>
<dbReference type="Pfam" id="PF02656">
    <property type="entry name" value="DUF202"/>
    <property type="match status" value="1"/>
</dbReference>
<organism evidence="8 9">
    <name type="scientific">Saccharomonospora viridis</name>
    <dbReference type="NCBI Taxonomy" id="1852"/>
    <lineage>
        <taxon>Bacteria</taxon>
        <taxon>Bacillati</taxon>
        <taxon>Actinomycetota</taxon>
        <taxon>Actinomycetes</taxon>
        <taxon>Pseudonocardiales</taxon>
        <taxon>Pseudonocardiaceae</taxon>
        <taxon>Saccharomonospora</taxon>
    </lineage>
</organism>
<feature type="transmembrane region" description="Helical" evidence="6">
    <location>
        <begin position="29"/>
        <end position="50"/>
    </location>
</feature>
<evidence type="ECO:0000256" key="6">
    <source>
        <dbReference type="SAM" id="Phobius"/>
    </source>
</evidence>
<dbReference type="OMA" id="WSANERA"/>
<evidence type="ECO:0000313" key="9">
    <source>
        <dbReference type="Proteomes" id="UP000030848"/>
    </source>
</evidence>
<feature type="transmembrane region" description="Helical" evidence="6">
    <location>
        <begin position="56"/>
        <end position="78"/>
    </location>
</feature>
<gene>
    <name evidence="8" type="ORF">MINT15_39580</name>
</gene>
<keyword evidence="5 6" id="KW-0472">Membrane</keyword>
<dbReference type="PANTHER" id="PTHR34187">
    <property type="entry name" value="FGR18P"/>
    <property type="match status" value="1"/>
</dbReference>
<evidence type="ECO:0000256" key="2">
    <source>
        <dbReference type="ARBA" id="ARBA00022475"/>
    </source>
</evidence>
<evidence type="ECO:0000313" key="8">
    <source>
        <dbReference type="EMBL" id="KHF42152.1"/>
    </source>
</evidence>
<keyword evidence="4 6" id="KW-1133">Transmembrane helix</keyword>
<evidence type="ECO:0000256" key="4">
    <source>
        <dbReference type="ARBA" id="ARBA00022989"/>
    </source>
</evidence>
<sequence>MNMERVEVSAVERDEEPDYRFSLANERTFLAYLRTALALDAGALAVVQLLPDVASMPVRQICAVVLGTLGCVLSVAAYRRWAANQRAMRKGAPLPRSRVMATSAVVVACASLVAVLLVALS</sequence>
<comment type="caution">
    <text evidence="8">The sequence shown here is derived from an EMBL/GenBank/DDBJ whole genome shotgun (WGS) entry which is preliminary data.</text>
</comment>